<organism evidence="1 2">
    <name type="scientific">Acetobacter orientalis</name>
    <dbReference type="NCBI Taxonomy" id="146474"/>
    <lineage>
        <taxon>Bacteria</taxon>
        <taxon>Pseudomonadati</taxon>
        <taxon>Pseudomonadota</taxon>
        <taxon>Alphaproteobacteria</taxon>
        <taxon>Acetobacterales</taxon>
        <taxon>Acetobacteraceae</taxon>
        <taxon>Acetobacter</taxon>
    </lineage>
</organism>
<gene>
    <name evidence="1" type="ORF">AcetOrient_orf04484</name>
</gene>
<reference evidence="1 2" key="1">
    <citation type="submission" date="2018-02" db="EMBL/GenBank/DDBJ databases">
        <title>Acetobacter orientalis genome.</title>
        <authorList>
            <person name="Nakashima N."/>
            <person name="Tamura T."/>
        </authorList>
    </citation>
    <scope>NUCLEOTIDE SEQUENCE [LARGE SCALE GENOMIC DNA]</scope>
    <source>
        <strain evidence="1 2">FAN1</strain>
    </source>
</reference>
<dbReference type="KEGG" id="aot:AcetOri_orf04484"/>
<evidence type="ECO:0000313" key="2">
    <source>
        <dbReference type="Proteomes" id="UP000270034"/>
    </source>
</evidence>
<proteinExistence type="predicted"/>
<protein>
    <submittedName>
        <fullName evidence="1">Uncharacterized protein</fullName>
    </submittedName>
</protein>
<dbReference type="Proteomes" id="UP000270034">
    <property type="component" value="Chromosome"/>
</dbReference>
<sequence>MTGLFLPHVRDLWVKPALAALPSGLNTLSAQQGVLGIGLKESGYVYLVQLNKSQTAKGFWQMEDATHDDMWANFIRYRPELQTALSRLLNGQVPTPQALVTNPLYAAAMCRVHLLRQPDPLPAANDAAAWAAYWKQHYNTPGGAGVAAQAVPLFRAAMEA</sequence>
<accession>A0A2Z5ZL78</accession>
<name>A0A2Z5ZL78_9PROT</name>
<evidence type="ECO:0000313" key="1">
    <source>
        <dbReference type="EMBL" id="BBC81311.1"/>
    </source>
</evidence>
<dbReference type="AlphaFoldDB" id="A0A2Z5ZL78"/>
<dbReference type="EMBL" id="AP018515">
    <property type="protein sequence ID" value="BBC81311.1"/>
    <property type="molecule type" value="Genomic_DNA"/>
</dbReference>